<dbReference type="RefSeq" id="WP_090658136.1">
    <property type="nucleotide sequence ID" value="NZ_FOXQ01000005.1"/>
</dbReference>
<dbReference type="Proteomes" id="UP000199031">
    <property type="component" value="Unassembled WGS sequence"/>
</dbReference>
<dbReference type="OrthoDB" id="673618at2"/>
<keyword evidence="4" id="KW-1185">Reference proteome</keyword>
<evidence type="ECO:0000256" key="1">
    <source>
        <dbReference type="SAM" id="MobiDB-lite"/>
    </source>
</evidence>
<accession>A0A1I5VXW5</accession>
<dbReference type="EMBL" id="FOXQ01000005">
    <property type="protein sequence ID" value="SFQ12368.1"/>
    <property type="molecule type" value="Genomic_DNA"/>
</dbReference>
<keyword evidence="2" id="KW-0732">Signal</keyword>
<evidence type="ECO:0000313" key="4">
    <source>
        <dbReference type="Proteomes" id="UP000199031"/>
    </source>
</evidence>
<feature type="signal peptide" evidence="2">
    <location>
        <begin position="1"/>
        <end position="20"/>
    </location>
</feature>
<feature type="chain" id="PRO_5011584425" evidence="2">
    <location>
        <begin position="21"/>
        <end position="131"/>
    </location>
</feature>
<dbReference type="AlphaFoldDB" id="A0A1I5VXW5"/>
<reference evidence="3 4" key="1">
    <citation type="submission" date="2016-10" db="EMBL/GenBank/DDBJ databases">
        <authorList>
            <person name="de Groot N.N."/>
        </authorList>
    </citation>
    <scope>NUCLEOTIDE SEQUENCE [LARGE SCALE GENOMIC DNA]</scope>
    <source>
        <strain evidence="3 4">DSM 28286</strain>
    </source>
</reference>
<sequence>MKKITIIILSFMLAAGTVSAQKVVVRPRPVPVAPHPRVVYYPRPYYNPYWNPYFYGGLGFNLYNRPAYRNHVTKMERQIQDIENDYKDRIESVRSDNDLTGKERRQKVRELKHERNQEIANFKSNYYKQFE</sequence>
<name>A0A1I5VXW5_9BACT</name>
<evidence type="ECO:0000313" key="3">
    <source>
        <dbReference type="EMBL" id="SFQ12368.1"/>
    </source>
</evidence>
<gene>
    <name evidence="3" type="ORF">SAMN05444277_105255</name>
</gene>
<proteinExistence type="predicted"/>
<feature type="region of interest" description="Disordered" evidence="1">
    <location>
        <begin position="93"/>
        <end position="112"/>
    </location>
</feature>
<protein>
    <submittedName>
        <fullName evidence="3">Uncharacterized protein</fullName>
    </submittedName>
</protein>
<organism evidence="3 4">
    <name type="scientific">Parafilimonas terrae</name>
    <dbReference type="NCBI Taxonomy" id="1465490"/>
    <lineage>
        <taxon>Bacteria</taxon>
        <taxon>Pseudomonadati</taxon>
        <taxon>Bacteroidota</taxon>
        <taxon>Chitinophagia</taxon>
        <taxon>Chitinophagales</taxon>
        <taxon>Chitinophagaceae</taxon>
        <taxon>Parafilimonas</taxon>
    </lineage>
</organism>
<evidence type="ECO:0000256" key="2">
    <source>
        <dbReference type="SAM" id="SignalP"/>
    </source>
</evidence>